<dbReference type="InParanoid" id="A0A2T0GTR8"/>
<keyword evidence="3" id="KW-1185">Reference proteome</keyword>
<organism evidence="2 3">
    <name type="scientific">Actinopolyspora mortivallis</name>
    <dbReference type="NCBI Taxonomy" id="33906"/>
    <lineage>
        <taxon>Bacteria</taxon>
        <taxon>Bacillati</taxon>
        <taxon>Actinomycetota</taxon>
        <taxon>Actinomycetes</taxon>
        <taxon>Actinopolysporales</taxon>
        <taxon>Actinopolysporaceae</taxon>
        <taxon>Actinopolyspora</taxon>
    </lineage>
</organism>
<gene>
    <name evidence="2" type="ORF">CEP50_15240</name>
</gene>
<evidence type="ECO:0000313" key="2">
    <source>
        <dbReference type="EMBL" id="PRW62491.1"/>
    </source>
</evidence>
<dbReference type="Proteomes" id="UP000239352">
    <property type="component" value="Unassembled WGS sequence"/>
</dbReference>
<dbReference type="InterPro" id="IPR047659">
    <property type="entry name" value="T7SS_assoc"/>
</dbReference>
<evidence type="ECO:0000256" key="1">
    <source>
        <dbReference type="SAM" id="MobiDB-lite"/>
    </source>
</evidence>
<reference evidence="2 3" key="1">
    <citation type="submission" date="2018-03" db="EMBL/GenBank/DDBJ databases">
        <title>Actinopolyspora mortivallis from Sahara, screening for active biomolecules.</title>
        <authorList>
            <person name="Selama O."/>
            <person name="Wellington E.M.H."/>
            <person name="Hacene H."/>
        </authorList>
    </citation>
    <scope>NUCLEOTIDE SEQUENCE [LARGE SCALE GENOMIC DNA]</scope>
    <source>
        <strain evidence="2 3">M5A</strain>
    </source>
</reference>
<accession>A0A2T0GTR8</accession>
<dbReference type="RefSeq" id="WP_106114621.1">
    <property type="nucleotide sequence ID" value="NZ_PVSR01000031.1"/>
</dbReference>
<proteinExistence type="predicted"/>
<dbReference type="NCBIfam" id="NF033532">
    <property type="entry name" value="lone7para_assoc"/>
    <property type="match status" value="1"/>
</dbReference>
<comment type="caution">
    <text evidence="2">The sequence shown here is derived from an EMBL/GenBank/DDBJ whole genome shotgun (WGS) entry which is preliminary data.</text>
</comment>
<name>A0A2T0GTR8_ACTMO</name>
<feature type="region of interest" description="Disordered" evidence="1">
    <location>
        <begin position="1"/>
        <end position="23"/>
    </location>
</feature>
<dbReference type="AlphaFoldDB" id="A0A2T0GTR8"/>
<sequence length="190" mass="20938">MSEDSVPPYAPQITDEMREQAKRTPDSWLYIVDPAYEAAGENVPPEGVVGAFRIDSNGEIDEDFHPNDEYEPKTPTIDPVNELERVLERISTGNAPETELPAAVLAGEVVLYAEHDGDEDLYEAELDDGSRLVPACTSEQRVPEDWPSHRSVPGDQLPRLLGGIDLGLNLDDPIRAVIPYDMLVDAATEQ</sequence>
<protein>
    <recommendedName>
        <fullName evidence="4">Type VII secretion system-associated protein</fullName>
    </recommendedName>
</protein>
<evidence type="ECO:0000313" key="3">
    <source>
        <dbReference type="Proteomes" id="UP000239352"/>
    </source>
</evidence>
<dbReference type="EMBL" id="PVSR01000031">
    <property type="protein sequence ID" value="PRW62491.1"/>
    <property type="molecule type" value="Genomic_DNA"/>
</dbReference>
<evidence type="ECO:0008006" key="4">
    <source>
        <dbReference type="Google" id="ProtNLM"/>
    </source>
</evidence>
<dbReference type="STRING" id="1050202.GCA_000384035_03888"/>